<feature type="domain" description="Ig-like" evidence="1">
    <location>
        <begin position="150"/>
        <end position="233"/>
    </location>
</feature>
<reference evidence="2" key="1">
    <citation type="submission" date="2016-05" db="EMBL/GenBank/DDBJ databases">
        <title>WGS assembly of Xenopus laevis.</title>
        <authorList>
            <person name="Session A."/>
            <person name="Uno Y."/>
            <person name="Kwon T."/>
            <person name="Chapman J."/>
            <person name="Toyoda A."/>
            <person name="Takahashi S."/>
            <person name="Fukui A."/>
            <person name="Hikosaka A."/>
            <person name="Putnam N."/>
            <person name="Stites J."/>
            <person name="Van Heeringen S."/>
            <person name="Quigley I."/>
            <person name="Heinz S."/>
            <person name="Hellsten U."/>
            <person name="Lyons J."/>
            <person name="Suzuki A."/>
            <person name="Kondo M."/>
            <person name="Ogino H."/>
            <person name="Ochi H."/>
            <person name="Bogdanovic O."/>
            <person name="Lister R."/>
            <person name="Georgiou G."/>
            <person name="Paranjpe S."/>
            <person name="Van Kruijsbergen I."/>
            <person name="Mozaffari S."/>
            <person name="Shu S."/>
            <person name="Schmutz J."/>
            <person name="Jenkins J."/>
            <person name="Grimwood J."/>
            <person name="Carlson J."/>
            <person name="Mitros T."/>
            <person name="Simakov O."/>
            <person name="Heald R."/>
            <person name="Miller K."/>
            <person name="Haudenschild C."/>
            <person name="Kuroki Y."/>
            <person name="Tanaka T."/>
            <person name="Michiue T."/>
            <person name="Watanabe M."/>
            <person name="Kinoshita T."/>
            <person name="Ohta Y."/>
            <person name="Mawaribuchi S."/>
            <person name="Suzuki Y."/>
            <person name="Haramoto Y."/>
            <person name="Yamamoto T."/>
            <person name="Takagi C."/>
            <person name="Kitzman J."/>
            <person name="Shendure J."/>
            <person name="Nakayama T."/>
            <person name="Izutsu Y."/>
            <person name="Robert J."/>
            <person name="Dichmann D."/>
            <person name="Flajnik M."/>
            <person name="Houston D."/>
            <person name="Marcotte E."/>
            <person name="Wallingford J."/>
            <person name="Ito Y."/>
            <person name="Asashima M."/>
            <person name="Ueno N."/>
            <person name="Matsuda Y."/>
            <person name="Jan Veenstra G."/>
            <person name="Fujiyama A."/>
            <person name="Harland R."/>
            <person name="Taira M."/>
            <person name="Rokhsar D.S."/>
        </authorList>
    </citation>
    <scope>NUCLEOTIDE SEQUENCE</scope>
    <source>
        <strain evidence="2">J</strain>
        <tissue evidence="2">Blood</tissue>
    </source>
</reference>
<dbReference type="PANTHER" id="PTHR46484">
    <property type="entry name" value="SI:CH211-171H4.5-RELATED"/>
    <property type="match status" value="1"/>
</dbReference>
<sequence length="238" mass="27364">MVTFVSLQKFCLGNIFCCGFLLHFGKKIVDGDMHKFPYTFHIAIGKVQLKENETPPDTPDKPVLKLPTNLTKGVSVRITCSVRHTCTHNPPVPQWNKVGFNKTDRREELEGGVWRFVQEMDYIPTYQDHGTPIICQSEYPMGRVSQENPPQNVLIIKLDGENKIKAEQVTLRCTSNANPPAQSYTWFRINKEGEEEELKEHGEKITINWENVKYFCSARNELGKNDSFIMDLSSFCKY</sequence>
<evidence type="ECO:0000259" key="1">
    <source>
        <dbReference type="PROSITE" id="PS50835"/>
    </source>
</evidence>
<dbReference type="Proteomes" id="UP000694892">
    <property type="component" value="Unassembled WGS sequence"/>
</dbReference>
<proteinExistence type="predicted"/>
<evidence type="ECO:0000313" key="2">
    <source>
        <dbReference type="EMBL" id="OCT56879.1"/>
    </source>
</evidence>
<dbReference type="PANTHER" id="PTHR46484:SF5">
    <property type="entry name" value="SIALOADHESIN"/>
    <property type="match status" value="1"/>
</dbReference>
<dbReference type="SUPFAM" id="SSF48726">
    <property type="entry name" value="Immunoglobulin"/>
    <property type="match status" value="2"/>
</dbReference>
<dbReference type="InterPro" id="IPR036179">
    <property type="entry name" value="Ig-like_dom_sf"/>
</dbReference>
<dbReference type="InterPro" id="IPR007110">
    <property type="entry name" value="Ig-like_dom"/>
</dbReference>
<accession>A0A974BRG1</accession>
<organism evidence="2">
    <name type="scientific">Xenopus laevis</name>
    <name type="common">African clawed frog</name>
    <dbReference type="NCBI Taxonomy" id="8355"/>
    <lineage>
        <taxon>Eukaryota</taxon>
        <taxon>Metazoa</taxon>
        <taxon>Chordata</taxon>
        <taxon>Craniata</taxon>
        <taxon>Vertebrata</taxon>
        <taxon>Euteleostomi</taxon>
        <taxon>Amphibia</taxon>
        <taxon>Batrachia</taxon>
        <taxon>Anura</taxon>
        <taxon>Pipoidea</taxon>
        <taxon>Pipidae</taxon>
        <taxon>Xenopodinae</taxon>
        <taxon>Xenopus</taxon>
        <taxon>Xenopus</taxon>
    </lineage>
</organism>
<dbReference type="PROSITE" id="PS50835">
    <property type="entry name" value="IG_LIKE"/>
    <property type="match status" value="1"/>
</dbReference>
<name>A0A974BRG1_XENLA</name>
<dbReference type="InterPro" id="IPR013783">
    <property type="entry name" value="Ig-like_fold"/>
</dbReference>
<gene>
    <name evidence="2" type="ORF">XELAEV_18004276mg</name>
</gene>
<dbReference type="AlphaFoldDB" id="A0A974BRG1"/>
<dbReference type="Gene3D" id="2.60.40.10">
    <property type="entry name" value="Immunoglobulins"/>
    <property type="match status" value="2"/>
</dbReference>
<dbReference type="EMBL" id="KV467244">
    <property type="protein sequence ID" value="OCT56879.1"/>
    <property type="molecule type" value="Genomic_DNA"/>
</dbReference>
<protein>
    <recommendedName>
        <fullName evidence="1">Ig-like domain-containing protein</fullName>
    </recommendedName>
</protein>